<dbReference type="Proteomes" id="UP000887574">
    <property type="component" value="Unplaced"/>
</dbReference>
<proteinExistence type="predicted"/>
<evidence type="ECO:0000313" key="4">
    <source>
        <dbReference type="WBParaSite" id="jg9368"/>
    </source>
</evidence>
<accession>A0A915EUC6</accession>
<reference evidence="4" key="1">
    <citation type="submission" date="2022-11" db="UniProtKB">
        <authorList>
            <consortium name="WormBaseParasite"/>
        </authorList>
    </citation>
    <scope>IDENTIFICATION</scope>
</reference>
<keyword evidence="1" id="KW-0175">Coiled coil</keyword>
<evidence type="ECO:0000313" key="3">
    <source>
        <dbReference type="Proteomes" id="UP000887574"/>
    </source>
</evidence>
<evidence type="ECO:0000256" key="2">
    <source>
        <dbReference type="SAM" id="MobiDB-lite"/>
    </source>
</evidence>
<evidence type="ECO:0000256" key="1">
    <source>
        <dbReference type="SAM" id="Coils"/>
    </source>
</evidence>
<dbReference type="WBParaSite" id="jg9368">
    <property type="protein sequence ID" value="jg9368"/>
    <property type="gene ID" value="jg9368"/>
</dbReference>
<keyword evidence="3" id="KW-1185">Reference proteome</keyword>
<feature type="region of interest" description="Disordered" evidence="2">
    <location>
        <begin position="166"/>
        <end position="187"/>
    </location>
</feature>
<protein>
    <submittedName>
        <fullName evidence="4">Uncharacterized protein</fullName>
    </submittedName>
</protein>
<sequence>MTETVAAVLDEARGVMDTEFKSEMLENIFCRCLRSAQWSLSRSASFSGCWSNYRFCCFRKIRPPSLDCAEFGSQVEIAHRKHWHEPRSTDDELKHFISNEWHTRGKNELEENVFSDDEIFGDNTVLFFMPFVNHPLLNDVIKKAAENGCLQNSFFVAHNYFLREENSDSDDDDDEEEEDQTNEASTVNHLCQQPHLTSFLAECKFVPLPGFGGALSKHALLYSDKERRFFYNRARVLRRFKRLSLTSNLFWNLMNHRATRRCIQISFHIPSKLENLESQVAELQSEVAGLKQKVSKQHLTIKRLKQKITKQQLTIRELKRNARRGP</sequence>
<name>A0A915EUC6_9BILA</name>
<feature type="coiled-coil region" evidence="1">
    <location>
        <begin position="273"/>
        <end position="321"/>
    </location>
</feature>
<feature type="compositionally biased region" description="Acidic residues" evidence="2">
    <location>
        <begin position="167"/>
        <end position="181"/>
    </location>
</feature>
<organism evidence="3 4">
    <name type="scientific">Ditylenchus dipsaci</name>
    <dbReference type="NCBI Taxonomy" id="166011"/>
    <lineage>
        <taxon>Eukaryota</taxon>
        <taxon>Metazoa</taxon>
        <taxon>Ecdysozoa</taxon>
        <taxon>Nematoda</taxon>
        <taxon>Chromadorea</taxon>
        <taxon>Rhabditida</taxon>
        <taxon>Tylenchina</taxon>
        <taxon>Tylenchomorpha</taxon>
        <taxon>Sphaerularioidea</taxon>
        <taxon>Anguinidae</taxon>
        <taxon>Anguininae</taxon>
        <taxon>Ditylenchus</taxon>
    </lineage>
</organism>
<dbReference type="AlphaFoldDB" id="A0A915EUC6"/>